<name>A0ABT6GR00_MYCGU</name>
<reference evidence="1" key="1">
    <citation type="journal article" date="2023" name="Environ. Microbiol.">
        <title>The 2-methylpropene degradation pathway in Mycobacteriaceae family strains.</title>
        <authorList>
            <person name="Helbich S."/>
            <person name="Barrantes I."/>
            <person name="Dos Anjos Borges L.G."/>
            <person name="Pieper D.H."/>
            <person name="Vainshtein Y."/>
            <person name="Sohn K."/>
            <person name="Engesser K.H."/>
        </authorList>
    </citation>
    <scope>NUCLEOTIDE SEQUENCE</scope>
    <source>
        <strain evidence="1">IBE100</strain>
    </source>
</reference>
<dbReference type="EMBL" id="JAKZMO010000008">
    <property type="protein sequence ID" value="MDG5483495.1"/>
    <property type="molecule type" value="Genomic_DNA"/>
</dbReference>
<dbReference type="Proteomes" id="UP001154266">
    <property type="component" value="Unassembled WGS sequence"/>
</dbReference>
<gene>
    <name evidence="1" type="ORF">MNO81_11905</name>
</gene>
<dbReference type="RefSeq" id="WP_278221175.1">
    <property type="nucleotide sequence ID" value="NZ_JAKZMO010000008.1"/>
</dbReference>
<proteinExistence type="predicted"/>
<keyword evidence="2" id="KW-1185">Reference proteome</keyword>
<protein>
    <submittedName>
        <fullName evidence="1">3-methyladenine DNA glycosylase</fullName>
    </submittedName>
</protein>
<accession>A0ABT6GR00</accession>
<organism evidence="1 2">
    <name type="scientific">Mycolicibacterium gadium</name>
    <name type="common">Mycobacterium gadium</name>
    <dbReference type="NCBI Taxonomy" id="1794"/>
    <lineage>
        <taxon>Bacteria</taxon>
        <taxon>Bacillati</taxon>
        <taxon>Actinomycetota</taxon>
        <taxon>Actinomycetes</taxon>
        <taxon>Mycobacteriales</taxon>
        <taxon>Mycobacteriaceae</taxon>
        <taxon>Mycolicibacterium</taxon>
    </lineage>
</organism>
<evidence type="ECO:0000313" key="2">
    <source>
        <dbReference type="Proteomes" id="UP001154266"/>
    </source>
</evidence>
<evidence type="ECO:0000313" key="1">
    <source>
        <dbReference type="EMBL" id="MDG5483495.1"/>
    </source>
</evidence>
<comment type="caution">
    <text evidence="1">The sequence shown here is derived from an EMBL/GenBank/DDBJ whole genome shotgun (WGS) entry which is preliminary data.</text>
</comment>
<sequence>MCESAHNACRCRVLDEHDWTRREQRHRERVDGFLRSFRAPASAPHPVWDFLFTYYSLRPRQLRTWHPGFGVALAGDAAARYLGRSGYGRTPAGVTVSREYLTGRADTVRFIAGLLRATVSRPARLNCFGLHEWAMVYRAPTVRHERVPLRLGAAGTDAVVESMPLRCSHFDAFRFFTKPATERNSEQLTRDGQVGSEQPGCLHAAMDCYKFAYKLGPLVDSALVMDCLELATQARELDMRASPYDLRDYGFEPIAIETPAGRSEYVRIQQHVAEQAAPLRERLTKACEQLLAAVDRASVEAEGTGVVHEGTGAAPAATSELGAVTRG</sequence>